<dbReference type="InterPro" id="IPR001248">
    <property type="entry name" value="Pur-cyt_permease"/>
</dbReference>
<keyword evidence="3 7" id="KW-0813">Transport</keyword>
<comment type="caution">
    <text evidence="9">The sequence shown here is derived from an EMBL/GenBank/DDBJ whole genome shotgun (WGS) entry which is preliminary data.</text>
</comment>
<feature type="transmembrane region" description="Helical" evidence="8">
    <location>
        <begin position="173"/>
        <end position="192"/>
    </location>
</feature>
<keyword evidence="4 8" id="KW-0812">Transmembrane</keyword>
<feature type="transmembrane region" description="Helical" evidence="8">
    <location>
        <begin position="281"/>
        <end position="302"/>
    </location>
</feature>
<evidence type="ECO:0000256" key="5">
    <source>
        <dbReference type="ARBA" id="ARBA00022989"/>
    </source>
</evidence>
<name>A0ABW9G0W1_9NOCA</name>
<dbReference type="RefSeq" id="WP_348603655.1">
    <property type="nucleotide sequence ID" value="NZ_CP157276.1"/>
</dbReference>
<dbReference type="Pfam" id="PF02133">
    <property type="entry name" value="Transp_cyt_pur"/>
    <property type="match status" value="1"/>
</dbReference>
<feature type="transmembrane region" description="Helical" evidence="8">
    <location>
        <begin position="204"/>
        <end position="224"/>
    </location>
</feature>
<evidence type="ECO:0000256" key="3">
    <source>
        <dbReference type="ARBA" id="ARBA00022448"/>
    </source>
</evidence>
<dbReference type="PANTHER" id="PTHR31806:SF1">
    <property type="entry name" value="PURINE-CYTOSINE PERMEASE FCY2-RELATED"/>
    <property type="match status" value="1"/>
</dbReference>
<evidence type="ECO:0000313" key="9">
    <source>
        <dbReference type="EMBL" id="MFM1731529.1"/>
    </source>
</evidence>
<feature type="transmembrane region" description="Helical" evidence="8">
    <location>
        <begin position="401"/>
        <end position="420"/>
    </location>
</feature>
<feature type="transmembrane region" description="Helical" evidence="8">
    <location>
        <begin position="245"/>
        <end position="269"/>
    </location>
</feature>
<evidence type="ECO:0000256" key="6">
    <source>
        <dbReference type="ARBA" id="ARBA00023136"/>
    </source>
</evidence>
<keyword evidence="5 8" id="KW-1133">Transmembrane helix</keyword>
<evidence type="ECO:0000313" key="10">
    <source>
        <dbReference type="Proteomes" id="UP001629744"/>
    </source>
</evidence>
<keyword evidence="10" id="KW-1185">Reference proteome</keyword>
<dbReference type="EMBL" id="JBDLNU010000011">
    <property type="protein sequence ID" value="MFM1731529.1"/>
    <property type="molecule type" value="Genomic_DNA"/>
</dbReference>
<evidence type="ECO:0000256" key="7">
    <source>
        <dbReference type="PIRNR" id="PIRNR002744"/>
    </source>
</evidence>
<dbReference type="PIRSF" id="PIRSF002744">
    <property type="entry name" value="Pur-cyt_permease"/>
    <property type="match status" value="1"/>
</dbReference>
<accession>A0ABW9G0W1</accession>
<dbReference type="InterPro" id="IPR026030">
    <property type="entry name" value="Pur-cyt_permease_Fcy2/21/22"/>
</dbReference>
<comment type="similarity">
    <text evidence="2 7">Belongs to the purine-cytosine permease (2.A.39) family.</text>
</comment>
<evidence type="ECO:0000256" key="8">
    <source>
        <dbReference type="SAM" id="Phobius"/>
    </source>
</evidence>
<reference evidence="9 10" key="1">
    <citation type="submission" date="2023-11" db="EMBL/GenBank/DDBJ databases">
        <authorList>
            <person name="Val-Calvo J."/>
            <person name="Scortti M."/>
            <person name="Vazquez-Boland J."/>
        </authorList>
    </citation>
    <scope>NUCLEOTIDE SEQUENCE [LARGE SCALE GENOMIC DNA]</scope>
    <source>
        <strain evidence="9 10">DSM 46662</strain>
    </source>
</reference>
<protein>
    <submittedName>
        <fullName evidence="9">Cytosine permease</fullName>
    </submittedName>
</protein>
<organism evidence="9 10">
    <name type="scientific">Prescottella soli</name>
    <dbReference type="NCBI Taxonomy" id="1543852"/>
    <lineage>
        <taxon>Bacteria</taxon>
        <taxon>Bacillati</taxon>
        <taxon>Actinomycetota</taxon>
        <taxon>Actinomycetes</taxon>
        <taxon>Mycobacteriales</taxon>
        <taxon>Nocardiaceae</taxon>
        <taxon>Prescottella</taxon>
    </lineage>
</organism>
<gene>
    <name evidence="9" type="ORF">ABEU19_000020</name>
</gene>
<feature type="transmembrane region" description="Helical" evidence="8">
    <location>
        <begin position="110"/>
        <end position="133"/>
    </location>
</feature>
<dbReference type="PANTHER" id="PTHR31806">
    <property type="entry name" value="PURINE-CYTOSINE PERMEASE FCY2-RELATED"/>
    <property type="match status" value="1"/>
</dbReference>
<dbReference type="Gene3D" id="1.10.4160.10">
    <property type="entry name" value="Hydantoin permease"/>
    <property type="match status" value="1"/>
</dbReference>
<evidence type="ECO:0000256" key="1">
    <source>
        <dbReference type="ARBA" id="ARBA00004141"/>
    </source>
</evidence>
<feature type="transmembrane region" description="Helical" evidence="8">
    <location>
        <begin position="139"/>
        <end position="161"/>
    </location>
</feature>
<feature type="transmembrane region" description="Helical" evidence="8">
    <location>
        <begin position="355"/>
        <end position="380"/>
    </location>
</feature>
<comment type="subcellular location">
    <subcellularLocation>
        <location evidence="1">Membrane</location>
        <topology evidence="1">Multi-pass membrane protein</topology>
    </subcellularLocation>
</comment>
<feature type="transmembrane region" description="Helical" evidence="8">
    <location>
        <begin position="432"/>
        <end position="453"/>
    </location>
</feature>
<evidence type="ECO:0000256" key="2">
    <source>
        <dbReference type="ARBA" id="ARBA00008974"/>
    </source>
</evidence>
<feature type="transmembrane region" description="Helical" evidence="8">
    <location>
        <begin position="328"/>
        <end position="349"/>
    </location>
</feature>
<sequence length="478" mass="51081">MTSEPPGAGSSAASTRSLVEQRTIEYIPADERHGKPWHVAPVWFTSTSNLASLSIGTIGVLSGLGLGWSLLAIVLGSAFGTTFSAFHASQGPQLGMPQLIQSRPQYGYRGAVLIYVLSVFTYVGFSVFGLVLMGQALHILVGTPVTVGMIISFAVAVTVAAIGYDFVHAMARWVAWAFLVCFLVITVFGPTSLPGVSVGGHFEWVLFLAQAAACASANLAWAPYVSDYTRYLPHMSLKSSFFSTYVGMAVAAIWIESVAAVIVSAFPGLDIVDSMVEGGDAIFPGFGTVMLVLGLIGTLYLVAMNSYGGSLAVLTIVDSFRPTRSSGAVRAGLGVLIGAVALLIAVAASNRVVDAYSTFLTVLLYLLAPWTATNLVDFFWVRRGHYSIREIFNPRGMYGSWNWRGYAAYGVSLLCMLPFVDTQWFTGPVAEAWGFDVAPYVGIVAAGAAYLIFSRSMDLAEERRRIDVVDSGLSKVVQ</sequence>
<dbReference type="Proteomes" id="UP001629744">
    <property type="component" value="Unassembled WGS sequence"/>
</dbReference>
<keyword evidence="6 7" id="KW-0472">Membrane</keyword>
<evidence type="ECO:0000256" key="4">
    <source>
        <dbReference type="ARBA" id="ARBA00022692"/>
    </source>
</evidence>
<proteinExistence type="inferred from homology"/>